<feature type="repeat" description="WD" evidence="3">
    <location>
        <begin position="119"/>
        <end position="152"/>
    </location>
</feature>
<dbReference type="OrthoDB" id="6252103at2759"/>
<dbReference type="Gramene" id="PGSC0003DMT400020555">
    <property type="protein sequence ID" value="PGSC0003DMT400020555"/>
    <property type="gene ID" value="PGSC0003DMG400007963"/>
</dbReference>
<dbReference type="InterPro" id="IPR036322">
    <property type="entry name" value="WD40_repeat_dom_sf"/>
</dbReference>
<dbReference type="ExpressionAtlas" id="M1ADP7">
    <property type="expression patterns" value="baseline"/>
</dbReference>
<dbReference type="PROSITE" id="PS50294">
    <property type="entry name" value="WD_REPEATS_REGION"/>
    <property type="match status" value="2"/>
</dbReference>
<name>M1ADP7_SOLTU</name>
<gene>
    <name evidence="5" type="primary">LOC102593161</name>
</gene>
<dbReference type="GO" id="GO:1902184">
    <property type="term" value="P:negative regulation of shoot apical meristem development"/>
    <property type="evidence" value="ECO:0007669"/>
    <property type="project" value="EnsemblPlants"/>
</dbReference>
<accession>M1ADP7</accession>
<dbReference type="PROSITE" id="PS00678">
    <property type="entry name" value="WD_REPEATS_1"/>
    <property type="match status" value="1"/>
</dbReference>
<dbReference type="PANTHER" id="PTHR18763:SF0">
    <property type="entry name" value="WD REPEAT-CONTAINING PROTEIN 18"/>
    <property type="match status" value="1"/>
</dbReference>
<feature type="repeat" description="WD" evidence="3">
    <location>
        <begin position="266"/>
        <end position="307"/>
    </location>
</feature>
<dbReference type="PaxDb" id="4113-PGSC0003DMT400020555"/>
<organism evidence="5 6">
    <name type="scientific">Solanum tuberosum</name>
    <name type="common">Potato</name>
    <dbReference type="NCBI Taxonomy" id="4113"/>
    <lineage>
        <taxon>Eukaryota</taxon>
        <taxon>Viridiplantae</taxon>
        <taxon>Streptophyta</taxon>
        <taxon>Embryophyta</taxon>
        <taxon>Tracheophyta</taxon>
        <taxon>Spermatophyta</taxon>
        <taxon>Magnoliopsida</taxon>
        <taxon>eudicotyledons</taxon>
        <taxon>Gunneridae</taxon>
        <taxon>Pentapetalae</taxon>
        <taxon>asterids</taxon>
        <taxon>lamiids</taxon>
        <taxon>Solanales</taxon>
        <taxon>Solanaceae</taxon>
        <taxon>Solanoideae</taxon>
        <taxon>Solaneae</taxon>
        <taxon>Solanum</taxon>
    </lineage>
</organism>
<sequence length="628" mass="69371">MTEPELVIASSPTDAGIGCWDLHTGAEHLRYRTCSSPSHGLTCVGGRFLASSQLRETKSSSGSILYWSWNKPQVEVKSFPAEPINPLVSNSEGTYIAGGGASGEIYLWQVATGKLLKKWHAHYRAVTCLLFNDDQSLLISGSEDGSVRVWSLIMVFDDLLRGKARQPYEFSFSEHSLKVTDVVIGYGGANAIIVSASEDRTCKVWSLSRGKLLRNIVFPSIIDAIALDPGEDVFYAGGRDGKIYIAALNAVADPNNNYGLHILGFLSEQSKAITCLALSTDGSLLISGSEDGMVRVWNTKNHNITRIFRHAKGPINNVVVVRQSSLMSNRGTVNSQMPSVKRHGVSLPPPLEKCANSADENDYKAVIGPRIDPDRSVETSYISIQSLKQKESQATIGVKQMFMHLWTDETFKEIGELCGGWLLTEEETELRSHLKWARIEIRGDGRSIPSEVSISRDGTKFIIPIWAERKTLFESPPESNRTTTGEDQLKIQRIIDLQPSISEKAEVQVVDVDVTEGNHVEAAVQIFKKPKVARGHRDGTGRKTPNLQNLDGTQPREEGFEEGKAAEISCLPINKRQGSSAAAEMEIERLKLDRSRSMQMIQQWETKFQSLHQFCVTELLDGEKAGNA</sequence>
<reference evidence="6" key="1">
    <citation type="journal article" date="2011" name="Nature">
        <title>Genome sequence and analysis of the tuber crop potato.</title>
        <authorList>
            <consortium name="The Potato Genome Sequencing Consortium"/>
        </authorList>
    </citation>
    <scope>NUCLEOTIDE SEQUENCE [LARGE SCALE GENOMIC DNA]</scope>
    <source>
        <strain evidence="6">cv. DM1-3 516 R44</strain>
    </source>
</reference>
<feature type="compositionally biased region" description="Basic and acidic residues" evidence="4">
    <location>
        <begin position="554"/>
        <end position="563"/>
    </location>
</feature>
<dbReference type="GO" id="GO:0006261">
    <property type="term" value="P:DNA-templated DNA replication"/>
    <property type="evidence" value="ECO:0000318"/>
    <property type="project" value="GO_Central"/>
</dbReference>
<feature type="repeat" description="WD" evidence="3">
    <location>
        <begin position="172"/>
        <end position="215"/>
    </location>
</feature>
<dbReference type="InParanoid" id="M1ADP7"/>
<dbReference type="PRINTS" id="PR00320">
    <property type="entry name" value="GPROTEINBRPT"/>
</dbReference>
<dbReference type="FunCoup" id="M1ADP7">
    <property type="interactions" value="2587"/>
</dbReference>
<dbReference type="FunFam" id="2.130.10.10:FF:000600">
    <property type="entry name" value="Protein ROOT INITIATION DEFECTIVE 3"/>
    <property type="match status" value="1"/>
</dbReference>
<dbReference type="InterPro" id="IPR045227">
    <property type="entry name" value="WDR18/Ipi3/RID3"/>
</dbReference>
<dbReference type="InterPro" id="IPR020472">
    <property type="entry name" value="WD40_PAC1"/>
</dbReference>
<dbReference type="GO" id="GO:0005656">
    <property type="term" value="C:nuclear pre-replicative complex"/>
    <property type="evidence" value="ECO:0000318"/>
    <property type="project" value="GO_Central"/>
</dbReference>
<keyword evidence="2" id="KW-0677">Repeat</keyword>
<feature type="region of interest" description="Disordered" evidence="4">
    <location>
        <begin position="532"/>
        <end position="563"/>
    </location>
</feature>
<keyword evidence="1 3" id="KW-0853">WD repeat</keyword>
<dbReference type="GO" id="GO:0006364">
    <property type="term" value="P:rRNA processing"/>
    <property type="evidence" value="ECO:0000318"/>
    <property type="project" value="GO_Central"/>
</dbReference>
<evidence type="ECO:0000256" key="2">
    <source>
        <dbReference type="ARBA" id="ARBA00022737"/>
    </source>
</evidence>
<dbReference type="InterPro" id="IPR015943">
    <property type="entry name" value="WD40/YVTN_repeat-like_dom_sf"/>
</dbReference>
<dbReference type="eggNOG" id="KOG0646">
    <property type="taxonomic scope" value="Eukaryota"/>
</dbReference>
<evidence type="ECO:0000256" key="4">
    <source>
        <dbReference type="SAM" id="MobiDB-lite"/>
    </source>
</evidence>
<dbReference type="PANTHER" id="PTHR18763">
    <property type="entry name" value="WD-REPEAT PROTEIN 18"/>
    <property type="match status" value="1"/>
</dbReference>
<reference evidence="5" key="2">
    <citation type="submission" date="2015-06" db="UniProtKB">
        <authorList>
            <consortium name="EnsemblPlants"/>
        </authorList>
    </citation>
    <scope>IDENTIFICATION</scope>
    <source>
        <strain evidence="5">DM1-3 516 R44</strain>
    </source>
</reference>
<dbReference type="Pfam" id="PF00400">
    <property type="entry name" value="WD40"/>
    <property type="match status" value="3"/>
</dbReference>
<evidence type="ECO:0000313" key="6">
    <source>
        <dbReference type="Proteomes" id="UP000011115"/>
    </source>
</evidence>
<dbReference type="STRING" id="4113.M1ADP7"/>
<dbReference type="InterPro" id="IPR019775">
    <property type="entry name" value="WD40_repeat_CS"/>
</dbReference>
<dbReference type="AlphaFoldDB" id="M1ADP7"/>
<evidence type="ECO:0000313" key="5">
    <source>
        <dbReference type="EnsemblPlants" id="PGSC0003DMT400020555"/>
    </source>
</evidence>
<proteinExistence type="predicted"/>
<dbReference type="GO" id="GO:0120330">
    <property type="term" value="C:rixosome complex"/>
    <property type="evidence" value="ECO:0000318"/>
    <property type="project" value="GO_Central"/>
</dbReference>
<dbReference type="Proteomes" id="UP000011115">
    <property type="component" value="Unassembled WGS sequence"/>
</dbReference>
<protein>
    <submittedName>
        <fullName evidence="5">WD-repeat protein</fullName>
    </submittedName>
</protein>
<dbReference type="InterPro" id="IPR001680">
    <property type="entry name" value="WD40_rpt"/>
</dbReference>
<evidence type="ECO:0000256" key="1">
    <source>
        <dbReference type="ARBA" id="ARBA00022574"/>
    </source>
</evidence>
<dbReference type="EnsemblPlants" id="PGSC0003DMT400020555">
    <property type="protein sequence ID" value="PGSC0003DMT400020555"/>
    <property type="gene ID" value="PGSC0003DMG400007963"/>
</dbReference>
<dbReference type="SMART" id="SM00320">
    <property type="entry name" value="WD40"/>
    <property type="match status" value="5"/>
</dbReference>
<evidence type="ECO:0000256" key="3">
    <source>
        <dbReference type="PROSITE-ProRule" id="PRU00221"/>
    </source>
</evidence>
<feature type="region of interest" description="Disordered" evidence="4">
    <location>
        <begin position="330"/>
        <end position="350"/>
    </location>
</feature>
<keyword evidence="6" id="KW-1185">Reference proteome</keyword>
<dbReference type="Gene3D" id="2.130.10.10">
    <property type="entry name" value="YVTN repeat-like/Quinoprotein amine dehydrogenase"/>
    <property type="match status" value="2"/>
</dbReference>
<feature type="compositionally biased region" description="Polar residues" evidence="4">
    <location>
        <begin position="543"/>
        <end position="552"/>
    </location>
</feature>
<dbReference type="SUPFAM" id="SSF50978">
    <property type="entry name" value="WD40 repeat-like"/>
    <property type="match status" value="1"/>
</dbReference>
<dbReference type="PROSITE" id="PS50082">
    <property type="entry name" value="WD_REPEATS_2"/>
    <property type="match status" value="3"/>
</dbReference>